<dbReference type="Proteomes" id="UP000486760">
    <property type="component" value="Unassembled WGS sequence"/>
</dbReference>
<proteinExistence type="predicted"/>
<dbReference type="Pfam" id="PF05437">
    <property type="entry name" value="AzlD"/>
    <property type="match status" value="1"/>
</dbReference>
<dbReference type="EMBL" id="VTPY01000008">
    <property type="protein sequence ID" value="KAA0010036.1"/>
    <property type="molecule type" value="Genomic_DNA"/>
</dbReference>
<evidence type="ECO:0000313" key="3">
    <source>
        <dbReference type="Proteomes" id="UP000486760"/>
    </source>
</evidence>
<protein>
    <submittedName>
        <fullName evidence="2">AzlD domain-containing protein</fullName>
    </submittedName>
</protein>
<keyword evidence="1" id="KW-0472">Membrane</keyword>
<feature type="transmembrane region" description="Helical" evidence="1">
    <location>
        <begin position="70"/>
        <end position="88"/>
    </location>
</feature>
<dbReference type="InterPro" id="IPR008407">
    <property type="entry name" value="Brnchd-chn_aa_trnsp_AzlD"/>
</dbReference>
<comment type="caution">
    <text evidence="2">The sequence shown here is derived from an EMBL/GenBank/DDBJ whole genome shotgun (WGS) entry which is preliminary data.</text>
</comment>
<reference evidence="2 3" key="1">
    <citation type="submission" date="2019-08" db="EMBL/GenBank/DDBJ databases">
        <title>Bioinformatics analysis of the strain L3 and L5.</title>
        <authorList>
            <person name="Li X."/>
        </authorList>
    </citation>
    <scope>NUCLEOTIDE SEQUENCE [LARGE SCALE GENOMIC DNA]</scope>
    <source>
        <strain evidence="2 3">L5</strain>
    </source>
</reference>
<keyword evidence="3" id="KW-1185">Reference proteome</keyword>
<organism evidence="2 3">
    <name type="scientific">Billgrantia pellis</name>
    <dbReference type="NCBI Taxonomy" id="2606936"/>
    <lineage>
        <taxon>Bacteria</taxon>
        <taxon>Pseudomonadati</taxon>
        <taxon>Pseudomonadota</taxon>
        <taxon>Gammaproteobacteria</taxon>
        <taxon>Oceanospirillales</taxon>
        <taxon>Halomonadaceae</taxon>
        <taxon>Billgrantia</taxon>
    </lineage>
</organism>
<feature type="transmembrane region" description="Helical" evidence="1">
    <location>
        <begin position="46"/>
        <end position="64"/>
    </location>
</feature>
<evidence type="ECO:0000256" key="1">
    <source>
        <dbReference type="SAM" id="Phobius"/>
    </source>
</evidence>
<keyword evidence="1" id="KW-0812">Transmembrane</keyword>
<evidence type="ECO:0000313" key="2">
    <source>
        <dbReference type="EMBL" id="KAA0010036.1"/>
    </source>
</evidence>
<dbReference type="RefSeq" id="WP_149330000.1">
    <property type="nucleotide sequence ID" value="NZ_VTPY01000008.1"/>
</dbReference>
<accession>A0A7V7FWR5</accession>
<feature type="transmembrane region" description="Helical" evidence="1">
    <location>
        <begin position="6"/>
        <end position="26"/>
    </location>
</feature>
<feature type="transmembrane region" description="Helical" evidence="1">
    <location>
        <begin position="93"/>
        <end position="111"/>
    </location>
</feature>
<name>A0A7V7FWR5_9GAMM</name>
<gene>
    <name evidence="2" type="ORF">F0A17_19325</name>
</gene>
<keyword evidence="1" id="KW-1133">Transmembrane helix</keyword>
<sequence>MSSALWFAVFASALGTLLIRVLPLFWMQRRLERQGNDDNLEAMPQWLSLLGPVMIAAVFGVSLMPVTPSASSWLATLIGILATLAVWWYKRTLGWPVAAGVAAYGVVVMLLG</sequence>
<dbReference type="AlphaFoldDB" id="A0A7V7FWR5"/>